<evidence type="ECO:0000313" key="2">
    <source>
        <dbReference type="EMBL" id="MEQ2225905.1"/>
    </source>
</evidence>
<feature type="coiled-coil region" evidence="1">
    <location>
        <begin position="67"/>
        <end position="94"/>
    </location>
</feature>
<dbReference type="EMBL" id="JAHRIQ010014041">
    <property type="protein sequence ID" value="MEQ2225905.1"/>
    <property type="molecule type" value="Genomic_DNA"/>
</dbReference>
<gene>
    <name evidence="2" type="ORF">ILYODFUR_022336</name>
</gene>
<dbReference type="Proteomes" id="UP001482620">
    <property type="component" value="Unassembled WGS sequence"/>
</dbReference>
<protein>
    <submittedName>
        <fullName evidence="2">Uncharacterized protein</fullName>
    </submittedName>
</protein>
<evidence type="ECO:0000313" key="3">
    <source>
        <dbReference type="Proteomes" id="UP001482620"/>
    </source>
</evidence>
<organism evidence="2 3">
    <name type="scientific">Ilyodon furcidens</name>
    <name type="common">goldbreast splitfin</name>
    <dbReference type="NCBI Taxonomy" id="33524"/>
    <lineage>
        <taxon>Eukaryota</taxon>
        <taxon>Metazoa</taxon>
        <taxon>Chordata</taxon>
        <taxon>Craniata</taxon>
        <taxon>Vertebrata</taxon>
        <taxon>Euteleostomi</taxon>
        <taxon>Actinopterygii</taxon>
        <taxon>Neopterygii</taxon>
        <taxon>Teleostei</taxon>
        <taxon>Neoteleostei</taxon>
        <taxon>Acanthomorphata</taxon>
        <taxon>Ovalentaria</taxon>
        <taxon>Atherinomorphae</taxon>
        <taxon>Cyprinodontiformes</taxon>
        <taxon>Goodeidae</taxon>
        <taxon>Ilyodon</taxon>
    </lineage>
</organism>
<evidence type="ECO:0000256" key="1">
    <source>
        <dbReference type="SAM" id="Coils"/>
    </source>
</evidence>
<sequence>MVKKGCYSHFCEWNNYSLPEKRLGVWDRRPREESAAADPHVDHSESEIVFVGPDHDYCVSSTTGVMANELQIENAVLHKRIEQLQSQVEGLQLRIRFGLKRFAGSDDEIRFYTRFASYNQFQCFWKLVESAVKTKMIRVTNTNALTLEGGATPVIRPRAWEV</sequence>
<accession>A0ABV0T0K5</accession>
<proteinExistence type="predicted"/>
<keyword evidence="1" id="KW-0175">Coiled coil</keyword>
<reference evidence="2 3" key="1">
    <citation type="submission" date="2021-06" db="EMBL/GenBank/DDBJ databases">
        <authorList>
            <person name="Palmer J.M."/>
        </authorList>
    </citation>
    <scope>NUCLEOTIDE SEQUENCE [LARGE SCALE GENOMIC DNA]</scope>
    <source>
        <strain evidence="3">if_2019</strain>
        <tissue evidence="2">Muscle</tissue>
    </source>
</reference>
<comment type="caution">
    <text evidence="2">The sequence shown here is derived from an EMBL/GenBank/DDBJ whole genome shotgun (WGS) entry which is preliminary data.</text>
</comment>
<keyword evidence="3" id="KW-1185">Reference proteome</keyword>
<name>A0ABV0T0K5_9TELE</name>